<dbReference type="OrthoDB" id="3430053at2"/>
<dbReference type="Proteomes" id="UP000192674">
    <property type="component" value="Unassembled WGS sequence"/>
</dbReference>
<name>A0A1W2FWC3_KIBAR</name>
<dbReference type="EMBL" id="FWXV01000012">
    <property type="protein sequence ID" value="SMD25916.1"/>
    <property type="molecule type" value="Genomic_DNA"/>
</dbReference>
<accession>A0A1W2FWC3</accession>
<gene>
    <name evidence="1" type="ORF">SAMN05661093_09494</name>
</gene>
<proteinExistence type="predicted"/>
<sequence length="127" mass="13687">MEERPVTFGIHIIVGADSDPEEIAKATSQLRRELLALDVEAVEVPQEGEAPPGSKGLELAALGALVVTVARSPLLNSVVAAIRSWLGASQQRSIKLQIAGDVLELTGVSSKEQRRLTDEWLRRHGSQ</sequence>
<keyword evidence="2" id="KW-1185">Reference proteome</keyword>
<organism evidence="1 2">
    <name type="scientific">Kibdelosporangium aridum</name>
    <dbReference type="NCBI Taxonomy" id="2030"/>
    <lineage>
        <taxon>Bacteria</taxon>
        <taxon>Bacillati</taxon>
        <taxon>Actinomycetota</taxon>
        <taxon>Actinomycetes</taxon>
        <taxon>Pseudonocardiales</taxon>
        <taxon>Pseudonocardiaceae</taxon>
        <taxon>Kibdelosporangium</taxon>
    </lineage>
</organism>
<reference evidence="1 2" key="1">
    <citation type="submission" date="2017-04" db="EMBL/GenBank/DDBJ databases">
        <authorList>
            <person name="Afonso C.L."/>
            <person name="Miller P.J."/>
            <person name="Scott M.A."/>
            <person name="Spackman E."/>
            <person name="Goraichik I."/>
            <person name="Dimitrov K.M."/>
            <person name="Suarez D.L."/>
            <person name="Swayne D.E."/>
        </authorList>
    </citation>
    <scope>NUCLEOTIDE SEQUENCE [LARGE SCALE GENOMIC DNA]</scope>
    <source>
        <strain evidence="1 2">DSM 43828</strain>
    </source>
</reference>
<protein>
    <submittedName>
        <fullName evidence="1">Uncharacterized protein</fullName>
    </submittedName>
</protein>
<dbReference type="RefSeq" id="WP_084433724.1">
    <property type="nucleotide sequence ID" value="NZ_FWXV01000012.1"/>
</dbReference>
<evidence type="ECO:0000313" key="1">
    <source>
        <dbReference type="EMBL" id="SMD25916.1"/>
    </source>
</evidence>
<dbReference type="AlphaFoldDB" id="A0A1W2FWC3"/>
<evidence type="ECO:0000313" key="2">
    <source>
        <dbReference type="Proteomes" id="UP000192674"/>
    </source>
</evidence>